<keyword evidence="2" id="KW-1185">Reference proteome</keyword>
<organism evidence="1 2">
    <name type="scientific">Photobacterium carnosum</name>
    <dbReference type="NCBI Taxonomy" id="2023717"/>
    <lineage>
        <taxon>Bacteria</taxon>
        <taxon>Pseudomonadati</taxon>
        <taxon>Pseudomonadota</taxon>
        <taxon>Gammaproteobacteria</taxon>
        <taxon>Vibrionales</taxon>
        <taxon>Vibrionaceae</taxon>
        <taxon>Photobacterium</taxon>
    </lineage>
</organism>
<gene>
    <name evidence="1" type="ORF">CIK00_05755</name>
</gene>
<reference evidence="1 2" key="1">
    <citation type="journal article" date="2018" name="Syst. Appl. Microbiol.">
        <title>Photobacterium carnosum sp. nov., isolated from spoiled modified atmosphere packaged poultry meat.</title>
        <authorList>
            <person name="Hilgarth M."/>
            <person name="Fuertes S."/>
            <person name="Ehrmann M."/>
            <person name="Vogel R.F."/>
        </authorList>
    </citation>
    <scope>NUCLEOTIDE SEQUENCE [LARGE SCALE GENOMIC DNA]</scope>
    <source>
        <strain evidence="1 2">TMW 2.2021</strain>
    </source>
</reference>
<proteinExistence type="predicted"/>
<name>A0A2N4UV72_9GAMM</name>
<accession>A0A2N4UV72</accession>
<dbReference type="Pfam" id="PF08888">
    <property type="entry name" value="HopJ"/>
    <property type="match status" value="1"/>
</dbReference>
<dbReference type="OrthoDB" id="9790826at2"/>
<evidence type="ECO:0000313" key="1">
    <source>
        <dbReference type="EMBL" id="PLC58893.1"/>
    </source>
</evidence>
<dbReference type="InterPro" id="IPR014984">
    <property type="entry name" value="HopJ"/>
</dbReference>
<dbReference type="Gene3D" id="3.20.160.10">
    <property type="entry name" value="vpa0580 domain like"/>
    <property type="match status" value="1"/>
</dbReference>
<dbReference type="Proteomes" id="UP000234420">
    <property type="component" value="Unassembled WGS sequence"/>
</dbReference>
<dbReference type="AlphaFoldDB" id="A0A2N4UV72"/>
<dbReference type="InterPro" id="IPR038604">
    <property type="entry name" value="HopJ_sf"/>
</dbReference>
<dbReference type="RefSeq" id="WP_101767964.1">
    <property type="nucleotide sequence ID" value="NZ_BPPU01000002.1"/>
</dbReference>
<sequence>MDTMIKQIKHTPNNIKFNDIITIINNCYHYQPTRFTNGIAHNTIINLAGTNEGSCKIFAFSQLHQLSKMETLACFGTFYRNDVFQHPQNNDHQNIRQFIKSGLVGIHFDHFPLTRKKEE</sequence>
<dbReference type="EMBL" id="NPIB01000004">
    <property type="protein sequence ID" value="PLC58893.1"/>
    <property type="molecule type" value="Genomic_DNA"/>
</dbReference>
<comment type="caution">
    <text evidence="1">The sequence shown here is derived from an EMBL/GenBank/DDBJ whole genome shotgun (WGS) entry which is preliminary data.</text>
</comment>
<evidence type="ECO:0000313" key="2">
    <source>
        <dbReference type="Proteomes" id="UP000234420"/>
    </source>
</evidence>
<protein>
    <submittedName>
        <fullName evidence="1">Type III effector</fullName>
    </submittedName>
</protein>